<dbReference type="EMBL" id="JBGNYA010000001">
    <property type="protein sequence ID" value="MFA1611365.1"/>
    <property type="molecule type" value="Genomic_DNA"/>
</dbReference>
<dbReference type="InterPro" id="IPR055553">
    <property type="entry name" value="DUF7129"/>
</dbReference>
<accession>A0ABD5MBT4</accession>
<organism evidence="2 3">
    <name type="scientific">Halobellus rubicundus</name>
    <dbReference type="NCBI Taxonomy" id="2996466"/>
    <lineage>
        <taxon>Archaea</taxon>
        <taxon>Methanobacteriati</taxon>
        <taxon>Methanobacteriota</taxon>
        <taxon>Stenosarchaea group</taxon>
        <taxon>Halobacteria</taxon>
        <taxon>Halobacteriales</taxon>
        <taxon>Haloferacaceae</taxon>
        <taxon>Halobellus</taxon>
    </lineage>
</organism>
<reference evidence="2 3" key="1">
    <citation type="submission" date="2024-08" db="EMBL/GenBank/DDBJ databases">
        <title>Halobellus sp. MBLA0158 whole genome sequence.</title>
        <authorList>
            <person name="Hwang C.Y."/>
            <person name="Cho E.-S."/>
            <person name="Seo M.-J."/>
        </authorList>
    </citation>
    <scope>NUCLEOTIDE SEQUENCE [LARGE SCALE GENOMIC DNA]</scope>
    <source>
        <strain evidence="2 3">MBLA0158</strain>
    </source>
</reference>
<comment type="caution">
    <text evidence="2">The sequence shown here is derived from an EMBL/GenBank/DDBJ whole genome shotgun (WGS) entry which is preliminary data.</text>
</comment>
<sequence length="49" mass="5476">MVIYHGTVDPYHPDESRYECRECGARIESGSVCEMCGSESLVNLAVPRE</sequence>
<dbReference type="Pfam" id="PF23455">
    <property type="entry name" value="DUF7129"/>
    <property type="match status" value="1"/>
</dbReference>
<dbReference type="AlphaFoldDB" id="A0ABD5MBT4"/>
<feature type="domain" description="DUF7129" evidence="1">
    <location>
        <begin position="8"/>
        <end position="49"/>
    </location>
</feature>
<evidence type="ECO:0000313" key="3">
    <source>
        <dbReference type="Proteomes" id="UP001570511"/>
    </source>
</evidence>
<proteinExistence type="predicted"/>
<evidence type="ECO:0000259" key="1">
    <source>
        <dbReference type="Pfam" id="PF23455"/>
    </source>
</evidence>
<keyword evidence="3" id="KW-1185">Reference proteome</keyword>
<evidence type="ECO:0000313" key="2">
    <source>
        <dbReference type="EMBL" id="MFA1611365.1"/>
    </source>
</evidence>
<name>A0ABD5MBT4_9EURY</name>
<dbReference type="Proteomes" id="UP001570511">
    <property type="component" value="Unassembled WGS sequence"/>
</dbReference>
<dbReference type="RefSeq" id="WP_372389601.1">
    <property type="nucleotide sequence ID" value="NZ_JBGNYA010000001.1"/>
</dbReference>
<gene>
    <name evidence="2" type="ORF">OS889_10170</name>
</gene>
<protein>
    <recommendedName>
        <fullName evidence="1">DUF7129 domain-containing protein</fullName>
    </recommendedName>
</protein>